<dbReference type="InterPro" id="IPR013325">
    <property type="entry name" value="RNA_pol_sigma_r2"/>
</dbReference>
<dbReference type="PANTHER" id="PTHR43133">
    <property type="entry name" value="RNA POLYMERASE ECF-TYPE SIGMA FACTO"/>
    <property type="match status" value="1"/>
</dbReference>
<comment type="similarity">
    <text evidence="1">Belongs to the sigma-70 factor family. ECF subfamily.</text>
</comment>
<gene>
    <name evidence="8" type="ORF">CAL27_16560</name>
    <name evidence="7" type="ORF">CEG14_11355</name>
</gene>
<name>A0A261SET7_9BORD</name>
<dbReference type="InterPro" id="IPR036388">
    <property type="entry name" value="WH-like_DNA-bd_sf"/>
</dbReference>
<dbReference type="NCBIfam" id="TIGR02937">
    <property type="entry name" value="sigma70-ECF"/>
    <property type="match status" value="1"/>
</dbReference>
<evidence type="ECO:0000256" key="4">
    <source>
        <dbReference type="ARBA" id="ARBA00023163"/>
    </source>
</evidence>
<dbReference type="NCBIfam" id="NF009164">
    <property type="entry name" value="PRK12511.1"/>
    <property type="match status" value="1"/>
</dbReference>
<feature type="domain" description="RNA polymerase sigma-70 region 2" evidence="5">
    <location>
        <begin position="13"/>
        <end position="77"/>
    </location>
</feature>
<accession>A0A261SET7</accession>
<evidence type="ECO:0000259" key="5">
    <source>
        <dbReference type="Pfam" id="PF04542"/>
    </source>
</evidence>
<reference evidence="8 9" key="1">
    <citation type="submission" date="2017-05" db="EMBL/GenBank/DDBJ databases">
        <title>Complete and WGS of Bordetella genogroups.</title>
        <authorList>
            <person name="Spilker T."/>
            <person name="Lipuma J."/>
        </authorList>
    </citation>
    <scope>NUCLEOTIDE SEQUENCE [LARGE SCALE GENOMIC DNA]</scope>
    <source>
        <strain evidence="8 9">AU9795</strain>
    </source>
</reference>
<dbReference type="InterPro" id="IPR039425">
    <property type="entry name" value="RNA_pol_sigma-70-like"/>
</dbReference>
<keyword evidence="9" id="KW-1185">Reference proteome</keyword>
<evidence type="ECO:0000259" key="6">
    <source>
        <dbReference type="Pfam" id="PF08281"/>
    </source>
</evidence>
<evidence type="ECO:0000256" key="1">
    <source>
        <dbReference type="ARBA" id="ARBA00010641"/>
    </source>
</evidence>
<comment type="caution">
    <text evidence="7">The sequence shown here is derived from an EMBL/GenBank/DDBJ whole genome shotgun (WGS) entry which is preliminary data.</text>
</comment>
<dbReference type="Pfam" id="PF08281">
    <property type="entry name" value="Sigma70_r4_2"/>
    <property type="match status" value="1"/>
</dbReference>
<dbReference type="SUPFAM" id="SSF88946">
    <property type="entry name" value="Sigma2 domain of RNA polymerase sigma factors"/>
    <property type="match status" value="1"/>
</dbReference>
<dbReference type="PANTHER" id="PTHR43133:SF25">
    <property type="entry name" value="RNA POLYMERASE SIGMA FACTOR RFAY-RELATED"/>
    <property type="match status" value="1"/>
</dbReference>
<dbReference type="Gene3D" id="1.10.10.10">
    <property type="entry name" value="Winged helix-like DNA-binding domain superfamily/Winged helix DNA-binding domain"/>
    <property type="match status" value="1"/>
</dbReference>
<dbReference type="Proteomes" id="UP000216354">
    <property type="component" value="Unassembled WGS sequence"/>
</dbReference>
<dbReference type="Pfam" id="PF04542">
    <property type="entry name" value="Sigma70_r2"/>
    <property type="match status" value="1"/>
</dbReference>
<keyword evidence="4" id="KW-0804">Transcription</keyword>
<dbReference type="Proteomes" id="UP000217005">
    <property type="component" value="Unassembled WGS sequence"/>
</dbReference>
<reference evidence="7 10" key="2">
    <citation type="submission" date="2017-05" db="EMBL/GenBank/DDBJ databases">
        <title>Complete and WGS of Bordetella genogroups.</title>
        <authorList>
            <person name="Spilker T."/>
            <person name="LiPuma J."/>
        </authorList>
    </citation>
    <scope>NUCLEOTIDE SEQUENCE [LARGE SCALE GENOMIC DNA]</scope>
    <source>
        <strain evidence="7 10">AU17610</strain>
    </source>
</reference>
<dbReference type="EMBL" id="NEVR01000003">
    <property type="protein sequence ID" value="OZI64182.1"/>
    <property type="molecule type" value="Genomic_DNA"/>
</dbReference>
<dbReference type="InterPro" id="IPR013324">
    <property type="entry name" value="RNA_pol_sigma_r3/r4-like"/>
</dbReference>
<dbReference type="InterPro" id="IPR014284">
    <property type="entry name" value="RNA_pol_sigma-70_dom"/>
</dbReference>
<dbReference type="GO" id="GO:0006352">
    <property type="term" value="P:DNA-templated transcription initiation"/>
    <property type="evidence" value="ECO:0007669"/>
    <property type="project" value="InterPro"/>
</dbReference>
<feature type="domain" description="RNA polymerase sigma factor 70 region 4 type 2" evidence="6">
    <location>
        <begin position="107"/>
        <end position="159"/>
    </location>
</feature>
<evidence type="ECO:0000313" key="10">
    <source>
        <dbReference type="Proteomes" id="UP000217005"/>
    </source>
</evidence>
<dbReference type="InterPro" id="IPR013249">
    <property type="entry name" value="RNA_pol_sigma70_r4_t2"/>
</dbReference>
<proteinExistence type="inferred from homology"/>
<keyword evidence="2" id="KW-0805">Transcription regulation</keyword>
<evidence type="ECO:0000313" key="9">
    <source>
        <dbReference type="Proteomes" id="UP000216354"/>
    </source>
</evidence>
<dbReference type="SUPFAM" id="SSF88659">
    <property type="entry name" value="Sigma3 and sigma4 domains of RNA polymerase sigma factors"/>
    <property type="match status" value="1"/>
</dbReference>
<evidence type="ECO:0000313" key="7">
    <source>
        <dbReference type="EMBL" id="OZI35655.1"/>
    </source>
</evidence>
<keyword evidence="3" id="KW-0731">Sigma factor</keyword>
<dbReference type="OrthoDB" id="9797134at2"/>
<dbReference type="GO" id="GO:0016987">
    <property type="term" value="F:sigma factor activity"/>
    <property type="evidence" value="ECO:0007669"/>
    <property type="project" value="UniProtKB-KW"/>
</dbReference>
<dbReference type="Gene3D" id="1.10.1740.10">
    <property type="match status" value="1"/>
</dbReference>
<organism evidence="7 10">
    <name type="scientific">Bordetella genomosp. 1</name>
    <dbReference type="NCBI Taxonomy" id="1395607"/>
    <lineage>
        <taxon>Bacteria</taxon>
        <taxon>Pseudomonadati</taxon>
        <taxon>Pseudomonadota</taxon>
        <taxon>Betaproteobacteria</taxon>
        <taxon>Burkholderiales</taxon>
        <taxon>Alcaligenaceae</taxon>
        <taxon>Bordetella</taxon>
    </lineage>
</organism>
<dbReference type="CDD" id="cd06171">
    <property type="entry name" value="Sigma70_r4"/>
    <property type="match status" value="1"/>
</dbReference>
<evidence type="ECO:0000256" key="2">
    <source>
        <dbReference type="ARBA" id="ARBA00023015"/>
    </source>
</evidence>
<protein>
    <submittedName>
        <fullName evidence="7">RNA polymerase subunit sigma</fullName>
    </submittedName>
</protein>
<dbReference type="EMBL" id="NEVL01000003">
    <property type="protein sequence ID" value="OZI35655.1"/>
    <property type="molecule type" value="Genomic_DNA"/>
</dbReference>
<sequence>MTAPTTEFSVSAQLPALRAYARTLTRNIHDADDLVQESLARAYERRHTWRAEGNGNPRAWLMSILHNVFVSEWRRARTAAEHVEAWNGDEDEAGSVAAPQEHHVRLQQIRRAFEQLPLDQREALHLVTLEGLSYQEAARVLDVPVGTLMSRLGRARAALREFEATGQTSRRLRVVGGTDV</sequence>
<dbReference type="GO" id="GO:0003677">
    <property type="term" value="F:DNA binding"/>
    <property type="evidence" value="ECO:0007669"/>
    <property type="project" value="InterPro"/>
</dbReference>
<evidence type="ECO:0000313" key="8">
    <source>
        <dbReference type="EMBL" id="OZI64182.1"/>
    </source>
</evidence>
<dbReference type="InterPro" id="IPR007627">
    <property type="entry name" value="RNA_pol_sigma70_r2"/>
</dbReference>
<dbReference type="RefSeq" id="WP_094826464.1">
    <property type="nucleotide sequence ID" value="NZ_NEVL01000003.1"/>
</dbReference>
<evidence type="ECO:0000256" key="3">
    <source>
        <dbReference type="ARBA" id="ARBA00023082"/>
    </source>
</evidence>
<dbReference type="AlphaFoldDB" id="A0A261SET7"/>